<dbReference type="InterPro" id="IPR036935">
    <property type="entry name" value="Ribosomal_bL9_N_sf"/>
</dbReference>
<dbReference type="SUPFAM" id="SSF55658">
    <property type="entry name" value="L9 N-domain-like"/>
    <property type="match status" value="1"/>
</dbReference>
<proteinExistence type="inferred from homology"/>
<evidence type="ECO:0000259" key="6">
    <source>
        <dbReference type="Pfam" id="PF01281"/>
    </source>
</evidence>
<dbReference type="OrthoDB" id="5555409at2759"/>
<dbReference type="EMBL" id="NCKU01002628">
    <property type="protein sequence ID" value="RWS09163.1"/>
    <property type="molecule type" value="Genomic_DNA"/>
</dbReference>
<dbReference type="GO" id="GO:0005840">
    <property type="term" value="C:ribosome"/>
    <property type="evidence" value="ECO:0007669"/>
    <property type="project" value="UniProtKB-KW"/>
</dbReference>
<dbReference type="STRING" id="1965070.A0A443R1N8"/>
<sequence>MLSRRLLCPLIKCCPPLQRQQQRNTWILKRVNKPYLKKSWVNPLVVGPALKRINADYELHPDKDFLYEVVKNTENDKMDDIEVLLLKHVKGLGVAGDIVKVRPGIFRHHLYLKREATYASPENLELYKDLIENKQRDINAPSSALSPITVEKLSKTYAVLELSSTQPWTVEPWHVRIALRNEGFIVPEYAIKMPETPITGPDVEGKQDKDFAVFITINKNEQVAVRCTIHHIGAFVHDNWKTRAVRVPILAEQKELLESMFSYPVEEEEEE</sequence>
<dbReference type="InterPro" id="IPR000244">
    <property type="entry name" value="Ribosomal_bL9"/>
</dbReference>
<evidence type="ECO:0000313" key="8">
    <source>
        <dbReference type="Proteomes" id="UP000285301"/>
    </source>
</evidence>
<evidence type="ECO:0000313" key="7">
    <source>
        <dbReference type="EMBL" id="RWS09163.1"/>
    </source>
</evidence>
<dbReference type="GO" id="GO:1990904">
    <property type="term" value="C:ribonucleoprotein complex"/>
    <property type="evidence" value="ECO:0007669"/>
    <property type="project" value="UniProtKB-KW"/>
</dbReference>
<organism evidence="7 8">
    <name type="scientific">Dinothrombium tinctorium</name>
    <dbReference type="NCBI Taxonomy" id="1965070"/>
    <lineage>
        <taxon>Eukaryota</taxon>
        <taxon>Metazoa</taxon>
        <taxon>Ecdysozoa</taxon>
        <taxon>Arthropoda</taxon>
        <taxon>Chelicerata</taxon>
        <taxon>Arachnida</taxon>
        <taxon>Acari</taxon>
        <taxon>Acariformes</taxon>
        <taxon>Trombidiformes</taxon>
        <taxon>Prostigmata</taxon>
        <taxon>Anystina</taxon>
        <taxon>Parasitengona</taxon>
        <taxon>Trombidioidea</taxon>
        <taxon>Trombidiidae</taxon>
        <taxon>Dinothrombium</taxon>
    </lineage>
</organism>
<name>A0A443R1N8_9ACAR</name>
<dbReference type="Gene3D" id="3.40.5.10">
    <property type="entry name" value="Ribosomal protein L9, N-terminal domain"/>
    <property type="match status" value="1"/>
</dbReference>
<evidence type="ECO:0000256" key="4">
    <source>
        <dbReference type="ARBA" id="ARBA00035194"/>
    </source>
</evidence>
<dbReference type="GO" id="GO:0006412">
    <property type="term" value="P:translation"/>
    <property type="evidence" value="ECO:0007669"/>
    <property type="project" value="InterPro"/>
</dbReference>
<evidence type="ECO:0000256" key="1">
    <source>
        <dbReference type="ARBA" id="ARBA00010605"/>
    </source>
</evidence>
<reference evidence="7 8" key="1">
    <citation type="journal article" date="2018" name="Gigascience">
        <title>Genomes of trombidid mites reveal novel predicted allergens and laterally-transferred genes associated with secondary metabolism.</title>
        <authorList>
            <person name="Dong X."/>
            <person name="Chaisiri K."/>
            <person name="Xia D."/>
            <person name="Armstrong S.D."/>
            <person name="Fang Y."/>
            <person name="Donnelly M.J."/>
            <person name="Kadowaki T."/>
            <person name="McGarry J.W."/>
            <person name="Darby A.C."/>
            <person name="Makepeace B.L."/>
        </authorList>
    </citation>
    <scope>NUCLEOTIDE SEQUENCE [LARGE SCALE GENOMIC DNA]</scope>
    <source>
        <strain evidence="7">UoL-WK</strain>
    </source>
</reference>
<dbReference type="InterPro" id="IPR020070">
    <property type="entry name" value="Ribosomal_bL9_N"/>
</dbReference>
<keyword evidence="3" id="KW-0687">Ribonucleoprotein</keyword>
<evidence type="ECO:0000256" key="3">
    <source>
        <dbReference type="ARBA" id="ARBA00023274"/>
    </source>
</evidence>
<feature type="domain" description="Ribosomal protein L9" evidence="6">
    <location>
        <begin position="81"/>
        <end position="126"/>
    </location>
</feature>
<evidence type="ECO:0000256" key="2">
    <source>
        <dbReference type="ARBA" id="ARBA00022980"/>
    </source>
</evidence>
<keyword evidence="2" id="KW-0689">Ribosomal protein</keyword>
<dbReference type="Proteomes" id="UP000285301">
    <property type="component" value="Unassembled WGS sequence"/>
</dbReference>
<evidence type="ECO:0000256" key="5">
    <source>
        <dbReference type="ARBA" id="ARBA00035381"/>
    </source>
</evidence>
<accession>A0A443R1N8</accession>
<dbReference type="PANTHER" id="PTHR21368">
    <property type="entry name" value="50S RIBOSOMAL PROTEIN L9"/>
    <property type="match status" value="1"/>
</dbReference>
<protein>
    <recommendedName>
        <fullName evidence="4">Large ribosomal subunit protein bL9m</fullName>
    </recommendedName>
    <alternativeName>
        <fullName evidence="5">39S ribosomal protein L9, mitochondrial</fullName>
    </alternativeName>
</protein>
<comment type="caution">
    <text evidence="7">The sequence shown here is derived from an EMBL/GenBank/DDBJ whole genome shotgun (WGS) entry which is preliminary data.</text>
</comment>
<dbReference type="AlphaFoldDB" id="A0A443R1N8"/>
<keyword evidence="8" id="KW-1185">Reference proteome</keyword>
<dbReference type="GO" id="GO:0003735">
    <property type="term" value="F:structural constituent of ribosome"/>
    <property type="evidence" value="ECO:0007669"/>
    <property type="project" value="InterPro"/>
</dbReference>
<gene>
    <name evidence="7" type="ORF">B4U79_00967</name>
</gene>
<dbReference type="Pfam" id="PF01281">
    <property type="entry name" value="Ribosomal_L9_N"/>
    <property type="match status" value="1"/>
</dbReference>
<dbReference type="InterPro" id="IPR009027">
    <property type="entry name" value="Ribosomal_bL9/RNase_H1_N"/>
</dbReference>
<comment type="similarity">
    <text evidence="1">Belongs to the bacterial ribosomal protein bL9 family.</text>
</comment>